<evidence type="ECO:0000256" key="2">
    <source>
        <dbReference type="SAM" id="SignalP"/>
    </source>
</evidence>
<evidence type="ECO:0000313" key="4">
    <source>
        <dbReference type="EMBL" id="MBK1791157.1"/>
    </source>
</evidence>
<dbReference type="RefSeq" id="WP_200311171.1">
    <property type="nucleotide sequence ID" value="NZ_JAENIM010000039.1"/>
</dbReference>
<accession>A0A8J7MDU2</accession>
<evidence type="ECO:0000259" key="3">
    <source>
        <dbReference type="SMART" id="SM00854"/>
    </source>
</evidence>
<dbReference type="Gene3D" id="3.60.21.10">
    <property type="match status" value="1"/>
</dbReference>
<reference evidence="4" key="1">
    <citation type="submission" date="2021-01" db="EMBL/GenBank/DDBJ databases">
        <title>Modified the classification status of verrucomicrobia.</title>
        <authorList>
            <person name="Feng X."/>
        </authorList>
    </citation>
    <scope>NUCLEOTIDE SEQUENCE</scope>
    <source>
        <strain evidence="4">_KCTC 22039</strain>
    </source>
</reference>
<organism evidence="4 5">
    <name type="scientific">Persicirhabdus sediminis</name>
    <dbReference type="NCBI Taxonomy" id="454144"/>
    <lineage>
        <taxon>Bacteria</taxon>
        <taxon>Pseudomonadati</taxon>
        <taxon>Verrucomicrobiota</taxon>
        <taxon>Verrucomicrobiia</taxon>
        <taxon>Verrucomicrobiales</taxon>
        <taxon>Verrucomicrobiaceae</taxon>
        <taxon>Persicirhabdus</taxon>
    </lineage>
</organism>
<evidence type="ECO:0000256" key="1">
    <source>
        <dbReference type="ARBA" id="ARBA00005662"/>
    </source>
</evidence>
<sequence length="853" mass="94672">MALTCLLALVVNALAAELPIYLSDSHAGSFAFFASELDFDEEYTLILIDAHSDASGVFASDRLRTGLRSVLSLRQRASRAREWVENGEIQPFSWIEPLMPEPIQRVIWVAGEDLSGDELATKQAELAKHLNWQTQLEPRACGMLDDRFKVVDWQGFEKLSLAGKLVLSIDLDYYAQPGFSADWIERDWRRLSSLPDVKAASISISRPWLADDQQAYQFVEAILDEVFLMQNVDIQLDAFLLTQLDRSMKAKEYLSKGLEVPRLQWSESPDSLRQLILQNLDRIEIPASADRWKTMISSWQAEMTELKLGLANFQPDLDGVWRLHQRKLSDLWLTGQTGEYEKVRWWRLQPAEPVYNLLRDTRLGKGFTGDAGSFVSLRRQLVAETDDLALAATSWADLLPAPGVAGVLKLQAEVVAANGASWSTPIEIRVRDRDGIAGSLIEQLGSPYVFGIGKLMQGQSTGAETLVGNDCANFLVYAMRRHGYKIPWSNPAQIKRYLFLRQEGVSVADRFQLDQTHGHSGWVIHLGSHVAYLWQDVGELGFLDADDLVIHHLSGYPEIISLEELLKGRSRFDIYELPDLAEDQVLAFGGDVNLQHYELGDELLVGELSQQVEAADFFMVNLECSLGGDEQQVRGGRFQFVIDDGDKLRALVDAGVDVVSLANNHAMDGGVGGLKLTLDELRSLGVIAVGAGENVALAATPVVESFGSVKVAVVAVNAIGGERGAAGEASAGVLSWPKHKDQLAQSLARANELADFVVVMPHWGAEYTSVITPLQRDLARWLVDHGADAVVGSHSHMAQRAEYFRGVPIVYSLGNLYFPNQSRIGFNDYQVLSLALDRKHGFFIKCWRANGEW</sequence>
<dbReference type="EMBL" id="JAENIM010000039">
    <property type="protein sequence ID" value="MBK1791157.1"/>
    <property type="molecule type" value="Genomic_DNA"/>
</dbReference>
<feature type="domain" description="Capsule synthesis protein CapA" evidence="3">
    <location>
        <begin position="585"/>
        <end position="820"/>
    </location>
</feature>
<dbReference type="SUPFAM" id="SSF56300">
    <property type="entry name" value="Metallo-dependent phosphatases"/>
    <property type="match status" value="1"/>
</dbReference>
<dbReference type="SMART" id="SM00854">
    <property type="entry name" value="PGA_cap"/>
    <property type="match status" value="1"/>
</dbReference>
<dbReference type="InterPro" id="IPR052169">
    <property type="entry name" value="CW_Biosynth-Accessory"/>
</dbReference>
<evidence type="ECO:0000313" key="5">
    <source>
        <dbReference type="Proteomes" id="UP000624703"/>
    </source>
</evidence>
<comment type="similarity">
    <text evidence="1">Belongs to the CapA family.</text>
</comment>
<protein>
    <submittedName>
        <fullName evidence="4">CapA family protein</fullName>
    </submittedName>
</protein>
<dbReference type="PANTHER" id="PTHR33393:SF13">
    <property type="entry name" value="PGA BIOSYNTHESIS PROTEIN CAPA"/>
    <property type="match status" value="1"/>
</dbReference>
<dbReference type="CDD" id="cd07381">
    <property type="entry name" value="MPP_CapA"/>
    <property type="match status" value="1"/>
</dbReference>
<dbReference type="InterPro" id="IPR029052">
    <property type="entry name" value="Metallo-depent_PP-like"/>
</dbReference>
<feature type="chain" id="PRO_5035250087" evidence="2">
    <location>
        <begin position="16"/>
        <end position="853"/>
    </location>
</feature>
<dbReference type="InterPro" id="IPR019079">
    <property type="entry name" value="Capsule_synth_CapA"/>
</dbReference>
<feature type="signal peptide" evidence="2">
    <location>
        <begin position="1"/>
        <end position="15"/>
    </location>
</feature>
<comment type="caution">
    <text evidence="4">The sequence shown here is derived from an EMBL/GenBank/DDBJ whole genome shotgun (WGS) entry which is preliminary data.</text>
</comment>
<dbReference type="PANTHER" id="PTHR33393">
    <property type="entry name" value="POLYGLUTAMINE SYNTHESIS ACCESSORY PROTEIN RV0574C-RELATED"/>
    <property type="match status" value="1"/>
</dbReference>
<keyword evidence="2" id="KW-0732">Signal</keyword>
<gene>
    <name evidence="4" type="ORF">JIN82_08335</name>
</gene>
<proteinExistence type="inferred from homology"/>
<keyword evidence="5" id="KW-1185">Reference proteome</keyword>
<name>A0A8J7MDU2_9BACT</name>
<dbReference type="Proteomes" id="UP000624703">
    <property type="component" value="Unassembled WGS sequence"/>
</dbReference>
<dbReference type="AlphaFoldDB" id="A0A8J7MDU2"/>
<dbReference type="Pfam" id="PF09587">
    <property type="entry name" value="PGA_cap"/>
    <property type="match status" value="1"/>
</dbReference>